<dbReference type="EMBL" id="JAWXYB010000018">
    <property type="protein sequence ID" value="MDX5931777.1"/>
    <property type="molecule type" value="Genomic_DNA"/>
</dbReference>
<comment type="similarity">
    <text evidence="3">Belongs to the methyl-accepting chemotaxis (MCP) protein family.</text>
</comment>
<keyword evidence="6" id="KW-1133">Transmembrane helix</keyword>
<sequence>MLTWFRETAPIRLKLTVAFAMESALVLVCLGAAASASDPARSSVPLVVGIAALLVSIGLGYVMRRAIAYPYVIMVERMEALAAGDLDSPIRFTRHRDCVGRLTKAMDGFRTMMIARNKAEEGLTSRMELEEQRARAEAEREAAARALEHVVRSLAEGLDRLSSGVLTYRINEAFAPDYERLRGDFNGALARLQETMRTVATNTAAIRSGTGEISSAADDLSRRTEQQAASLEQTAAALDQITATVGKTAEGATHARDVVGTAQADAERSGAVVREAVAAMSGIEASSLQISNIIGVIDEIAFQTNLLALNAGVEAARAGDAGRGFAVVASEVRALAQRSADAAKEIKALISTSSKQVGSGVELVGQTGKALQHLVVQIGEINQIVVQIAASAQEQATGLHQVNAAVNQMDQVTQQNAAMVEQSTAASHALAQETEQLATLIAQFQIGDVAAPPSRQVIRKPVARLAPAARPAKLSRPVATPMKAAAAGTSRKLAVVADADNWEEF</sequence>
<dbReference type="SUPFAM" id="SSF58104">
    <property type="entry name" value="Methyl-accepting chemotaxis protein (MCP) signaling domain"/>
    <property type="match status" value="1"/>
</dbReference>
<proteinExistence type="inferred from homology"/>
<keyword evidence="6" id="KW-0472">Membrane</keyword>
<evidence type="ECO:0000256" key="2">
    <source>
        <dbReference type="ARBA" id="ARBA00022500"/>
    </source>
</evidence>
<comment type="caution">
    <text evidence="9">The sequence shown here is derived from an EMBL/GenBank/DDBJ whole genome shotgun (WGS) entry which is preliminary data.</text>
</comment>
<dbReference type="InterPro" id="IPR004089">
    <property type="entry name" value="MCPsignal_dom"/>
</dbReference>
<dbReference type="SMART" id="SM00283">
    <property type="entry name" value="MA"/>
    <property type="match status" value="1"/>
</dbReference>
<dbReference type="Proteomes" id="UP001279553">
    <property type="component" value="Unassembled WGS sequence"/>
</dbReference>
<dbReference type="RefSeq" id="WP_319614665.1">
    <property type="nucleotide sequence ID" value="NZ_JAWXYB010000018.1"/>
</dbReference>
<dbReference type="GO" id="GO:0016020">
    <property type="term" value="C:membrane"/>
    <property type="evidence" value="ECO:0007669"/>
    <property type="project" value="UniProtKB-SubCell"/>
</dbReference>
<feature type="coiled-coil region" evidence="5">
    <location>
        <begin position="119"/>
        <end position="149"/>
    </location>
</feature>
<keyword evidence="4" id="KW-0807">Transducer</keyword>
<evidence type="ECO:0000256" key="4">
    <source>
        <dbReference type="PROSITE-ProRule" id="PRU00284"/>
    </source>
</evidence>
<dbReference type="Pfam" id="PF00015">
    <property type="entry name" value="MCPsignal"/>
    <property type="match status" value="1"/>
</dbReference>
<comment type="subcellular location">
    <subcellularLocation>
        <location evidence="1">Membrane</location>
    </subcellularLocation>
</comment>
<dbReference type="AlphaFoldDB" id="A0AAW9DTY5"/>
<dbReference type="GO" id="GO:0007165">
    <property type="term" value="P:signal transduction"/>
    <property type="evidence" value="ECO:0007669"/>
    <property type="project" value="UniProtKB-KW"/>
</dbReference>
<feature type="domain" description="HAMP" evidence="8">
    <location>
        <begin position="65"/>
        <end position="118"/>
    </location>
</feature>
<keyword evidence="6" id="KW-0812">Transmembrane</keyword>
<feature type="domain" description="Methyl-accepting transducer" evidence="7">
    <location>
        <begin position="202"/>
        <end position="431"/>
    </location>
</feature>
<gene>
    <name evidence="9" type="ORF">SIL87_13495</name>
</gene>
<evidence type="ECO:0000313" key="9">
    <source>
        <dbReference type="EMBL" id="MDX5931777.1"/>
    </source>
</evidence>
<dbReference type="PANTHER" id="PTHR43531">
    <property type="entry name" value="PROTEIN ICFG"/>
    <property type="match status" value="1"/>
</dbReference>
<dbReference type="GO" id="GO:0006935">
    <property type="term" value="P:chemotaxis"/>
    <property type="evidence" value="ECO:0007669"/>
    <property type="project" value="UniProtKB-KW"/>
</dbReference>
<accession>A0AAW9DTY5</accession>
<dbReference type="Gene3D" id="1.10.287.950">
    <property type="entry name" value="Methyl-accepting chemotaxis protein"/>
    <property type="match status" value="1"/>
</dbReference>
<keyword evidence="5" id="KW-0175">Coiled coil</keyword>
<dbReference type="FunFam" id="1.10.287.950:FF:000001">
    <property type="entry name" value="Methyl-accepting chemotaxis sensory transducer"/>
    <property type="match status" value="1"/>
</dbReference>
<dbReference type="Gene3D" id="6.10.340.10">
    <property type="match status" value="1"/>
</dbReference>
<dbReference type="PROSITE" id="PS50111">
    <property type="entry name" value="CHEMOTAXIS_TRANSDUC_2"/>
    <property type="match status" value="1"/>
</dbReference>
<dbReference type="InterPro" id="IPR003660">
    <property type="entry name" value="HAMP_dom"/>
</dbReference>
<keyword evidence="10" id="KW-1185">Reference proteome</keyword>
<dbReference type="InterPro" id="IPR051310">
    <property type="entry name" value="MCP_chemotaxis"/>
</dbReference>
<evidence type="ECO:0000259" key="8">
    <source>
        <dbReference type="PROSITE" id="PS50885"/>
    </source>
</evidence>
<evidence type="ECO:0000313" key="10">
    <source>
        <dbReference type="Proteomes" id="UP001279553"/>
    </source>
</evidence>
<dbReference type="CDD" id="cd11386">
    <property type="entry name" value="MCP_signal"/>
    <property type="match status" value="1"/>
</dbReference>
<reference evidence="9 10" key="1">
    <citation type="submission" date="2023-11" db="EMBL/GenBank/DDBJ databases">
        <title>MicrobeMod: A computational toolkit for identifying prokaryotic methylation and restriction-modification with nanopore sequencing.</title>
        <authorList>
            <person name="Crits-Christoph A."/>
            <person name="Kang S.C."/>
            <person name="Lee H."/>
            <person name="Ostrov N."/>
        </authorList>
    </citation>
    <scope>NUCLEOTIDE SEQUENCE [LARGE SCALE GENOMIC DNA]</scope>
    <source>
        <strain evidence="9 10">DSMZ 700</strain>
    </source>
</reference>
<evidence type="ECO:0000256" key="3">
    <source>
        <dbReference type="ARBA" id="ARBA00029447"/>
    </source>
</evidence>
<dbReference type="PROSITE" id="PS50885">
    <property type="entry name" value="HAMP"/>
    <property type="match status" value="2"/>
</dbReference>
<protein>
    <submittedName>
        <fullName evidence="9">Methyl-accepting chemotaxis protein</fullName>
    </submittedName>
</protein>
<organism evidence="9 10">
    <name type="scientific">Acidiphilium acidophilum</name>
    <name type="common">Thiobacillus acidophilus</name>
    <dbReference type="NCBI Taxonomy" id="76588"/>
    <lineage>
        <taxon>Bacteria</taxon>
        <taxon>Pseudomonadati</taxon>
        <taxon>Pseudomonadota</taxon>
        <taxon>Alphaproteobacteria</taxon>
        <taxon>Acetobacterales</taxon>
        <taxon>Acidocellaceae</taxon>
        <taxon>Acidiphilium</taxon>
    </lineage>
</organism>
<name>A0AAW9DTY5_ACIAO</name>
<evidence type="ECO:0000256" key="5">
    <source>
        <dbReference type="SAM" id="Coils"/>
    </source>
</evidence>
<evidence type="ECO:0000256" key="1">
    <source>
        <dbReference type="ARBA" id="ARBA00004370"/>
    </source>
</evidence>
<dbReference type="SMART" id="SM00304">
    <property type="entry name" value="HAMP"/>
    <property type="match status" value="2"/>
</dbReference>
<feature type="domain" description="HAMP" evidence="8">
    <location>
        <begin position="145"/>
        <end position="197"/>
    </location>
</feature>
<feature type="transmembrane region" description="Helical" evidence="6">
    <location>
        <begin position="46"/>
        <end position="63"/>
    </location>
</feature>
<evidence type="ECO:0000256" key="6">
    <source>
        <dbReference type="SAM" id="Phobius"/>
    </source>
</evidence>
<evidence type="ECO:0000259" key="7">
    <source>
        <dbReference type="PROSITE" id="PS50111"/>
    </source>
</evidence>
<keyword evidence="2" id="KW-0145">Chemotaxis</keyword>
<dbReference type="PANTHER" id="PTHR43531:SF11">
    <property type="entry name" value="METHYL-ACCEPTING CHEMOTAXIS PROTEIN 3"/>
    <property type="match status" value="1"/>
</dbReference>